<dbReference type="GO" id="GO:0005886">
    <property type="term" value="C:plasma membrane"/>
    <property type="evidence" value="ECO:0007669"/>
    <property type="project" value="UniProtKB-SubCell"/>
</dbReference>
<sequence>MFLHQLCLCGILPVLAPLPAGPQDEPLQRIAGISVLPLLTALWPLFALIVGGFCLRRVNFPSEAFWPGAERINYFILFPALLFSSLARAPLDNPALPRLALAVLLGLGLAWLVLLLLRRWLRWPAARFGVFTQGSLRFNTYLGLAAIGSLYGAEGMTLAALLLALLVPAVNVLSVWSLSADHAVSPGRLVLPILRNPLILACVAGILCNLSGFAMDGGSERLLGLLAAASLPLGLLCVGAALKPEELGGELFALFGNSLLRLLGMPLLAWCVAYGLQLPPLERTLMVLFFALPTAPTAYVLTRQLDGDSHLMAGIITLQTLLAALSLPLLLTLLAY</sequence>
<keyword evidence="7 8" id="KW-0472">Membrane</keyword>
<dbReference type="Proteomes" id="UP000243232">
    <property type="component" value="Chromosome I"/>
</dbReference>
<dbReference type="EMBL" id="LT629785">
    <property type="protein sequence ID" value="SDU35243.1"/>
    <property type="molecule type" value="Genomic_DNA"/>
</dbReference>
<feature type="transmembrane region" description="Helical" evidence="8">
    <location>
        <begin position="285"/>
        <end position="305"/>
    </location>
</feature>
<dbReference type="Gene3D" id="1.20.1530.20">
    <property type="match status" value="1"/>
</dbReference>
<comment type="subcellular location">
    <subcellularLocation>
        <location evidence="1">Cell membrane</location>
        <topology evidence="1">Multi-pass membrane protein</topology>
    </subcellularLocation>
</comment>
<dbReference type="PANTHER" id="PTHR36838">
    <property type="entry name" value="AUXIN EFFLUX CARRIER FAMILY PROTEIN"/>
    <property type="match status" value="1"/>
</dbReference>
<evidence type="ECO:0000256" key="2">
    <source>
        <dbReference type="ARBA" id="ARBA00010145"/>
    </source>
</evidence>
<dbReference type="GO" id="GO:0055085">
    <property type="term" value="P:transmembrane transport"/>
    <property type="evidence" value="ECO:0007669"/>
    <property type="project" value="InterPro"/>
</dbReference>
<evidence type="ECO:0000313" key="10">
    <source>
        <dbReference type="Proteomes" id="UP000243232"/>
    </source>
</evidence>
<dbReference type="STRING" id="364197.SAMN05216296_3257"/>
<dbReference type="AlphaFoldDB" id="A0A1H2HTM0"/>
<feature type="transmembrane region" description="Helical" evidence="8">
    <location>
        <begin position="198"/>
        <end position="215"/>
    </location>
</feature>
<comment type="similarity">
    <text evidence="2">Belongs to the auxin efflux carrier (TC 2.A.69) family.</text>
</comment>
<gene>
    <name evidence="9" type="ORF">SAMN05216296_3257</name>
</gene>
<reference evidence="10" key="1">
    <citation type="submission" date="2016-10" db="EMBL/GenBank/DDBJ databases">
        <authorList>
            <person name="Varghese N."/>
            <person name="Submissions S."/>
        </authorList>
    </citation>
    <scope>NUCLEOTIDE SEQUENCE [LARGE SCALE GENOMIC DNA]</scope>
    <source>
        <strain evidence="10">DSM 17875</strain>
    </source>
</reference>
<keyword evidence="5 8" id="KW-0812">Transmembrane</keyword>
<feature type="transmembrane region" description="Helical" evidence="8">
    <location>
        <begin position="222"/>
        <end position="242"/>
    </location>
</feature>
<name>A0A1H2HTM0_9PSED</name>
<keyword evidence="10" id="KW-1185">Reference proteome</keyword>
<evidence type="ECO:0008006" key="11">
    <source>
        <dbReference type="Google" id="ProtNLM"/>
    </source>
</evidence>
<dbReference type="Pfam" id="PF03547">
    <property type="entry name" value="Mem_trans"/>
    <property type="match status" value="1"/>
</dbReference>
<evidence type="ECO:0000313" key="9">
    <source>
        <dbReference type="EMBL" id="SDU35243.1"/>
    </source>
</evidence>
<dbReference type="InterPro" id="IPR004776">
    <property type="entry name" value="Mem_transp_PIN-like"/>
</dbReference>
<keyword evidence="3" id="KW-0813">Transport</keyword>
<evidence type="ECO:0000256" key="4">
    <source>
        <dbReference type="ARBA" id="ARBA00022475"/>
    </source>
</evidence>
<feature type="transmembrane region" description="Helical" evidence="8">
    <location>
        <begin position="158"/>
        <end position="178"/>
    </location>
</feature>
<evidence type="ECO:0000256" key="8">
    <source>
        <dbReference type="SAM" id="Phobius"/>
    </source>
</evidence>
<organism evidence="9 10">
    <name type="scientific">Pseudomonas pohangensis</name>
    <dbReference type="NCBI Taxonomy" id="364197"/>
    <lineage>
        <taxon>Bacteria</taxon>
        <taxon>Pseudomonadati</taxon>
        <taxon>Pseudomonadota</taxon>
        <taxon>Gammaproteobacteria</taxon>
        <taxon>Pseudomonadales</taxon>
        <taxon>Pseudomonadaceae</taxon>
        <taxon>Pseudomonas</taxon>
    </lineage>
</organism>
<evidence type="ECO:0000256" key="1">
    <source>
        <dbReference type="ARBA" id="ARBA00004651"/>
    </source>
</evidence>
<proteinExistence type="inferred from homology"/>
<feature type="transmembrane region" description="Helical" evidence="8">
    <location>
        <begin position="311"/>
        <end position="335"/>
    </location>
</feature>
<feature type="transmembrane region" description="Helical" evidence="8">
    <location>
        <begin position="254"/>
        <end position="273"/>
    </location>
</feature>
<feature type="transmembrane region" description="Helical" evidence="8">
    <location>
        <begin position="30"/>
        <end position="51"/>
    </location>
</feature>
<accession>A0A1H2HTM0</accession>
<dbReference type="PANTHER" id="PTHR36838:SF4">
    <property type="entry name" value="AUXIN EFFLUX CARRIER FAMILY PROTEIN"/>
    <property type="match status" value="1"/>
</dbReference>
<evidence type="ECO:0000256" key="7">
    <source>
        <dbReference type="ARBA" id="ARBA00023136"/>
    </source>
</evidence>
<evidence type="ECO:0000256" key="3">
    <source>
        <dbReference type="ARBA" id="ARBA00022448"/>
    </source>
</evidence>
<evidence type="ECO:0000256" key="5">
    <source>
        <dbReference type="ARBA" id="ARBA00022692"/>
    </source>
</evidence>
<feature type="transmembrane region" description="Helical" evidence="8">
    <location>
        <begin position="95"/>
        <end position="117"/>
    </location>
</feature>
<keyword evidence="4" id="KW-1003">Cell membrane</keyword>
<dbReference type="InterPro" id="IPR038770">
    <property type="entry name" value="Na+/solute_symporter_sf"/>
</dbReference>
<evidence type="ECO:0000256" key="6">
    <source>
        <dbReference type="ARBA" id="ARBA00022989"/>
    </source>
</evidence>
<feature type="transmembrane region" description="Helical" evidence="8">
    <location>
        <begin position="72"/>
        <end position="89"/>
    </location>
</feature>
<keyword evidence="6 8" id="KW-1133">Transmembrane helix</keyword>
<protein>
    <recommendedName>
        <fullName evidence="11">Transporter</fullName>
    </recommendedName>
</protein>